<sequence>MAMVMDLDHFPNFSYSTPTTASTDGGCNWNDWSPVVDWEELSARRISTLILWWFKMLC</sequence>
<evidence type="ECO:0000313" key="1">
    <source>
        <dbReference type="EMBL" id="KAL0360221.1"/>
    </source>
</evidence>
<name>A0AAW2PXG8_SESRA</name>
<gene>
    <name evidence="1" type="ORF">Sradi_3706600</name>
</gene>
<dbReference type="AlphaFoldDB" id="A0AAW2PXG8"/>
<comment type="caution">
    <text evidence="1">The sequence shown here is derived from an EMBL/GenBank/DDBJ whole genome shotgun (WGS) entry which is preliminary data.</text>
</comment>
<proteinExistence type="predicted"/>
<reference evidence="1" key="2">
    <citation type="journal article" date="2024" name="Plant">
        <title>Genomic evolution and insights into agronomic trait innovations of Sesamum species.</title>
        <authorList>
            <person name="Miao H."/>
            <person name="Wang L."/>
            <person name="Qu L."/>
            <person name="Liu H."/>
            <person name="Sun Y."/>
            <person name="Le M."/>
            <person name="Wang Q."/>
            <person name="Wei S."/>
            <person name="Zheng Y."/>
            <person name="Lin W."/>
            <person name="Duan Y."/>
            <person name="Cao H."/>
            <person name="Xiong S."/>
            <person name="Wang X."/>
            <person name="Wei L."/>
            <person name="Li C."/>
            <person name="Ma Q."/>
            <person name="Ju M."/>
            <person name="Zhao R."/>
            <person name="Li G."/>
            <person name="Mu C."/>
            <person name="Tian Q."/>
            <person name="Mei H."/>
            <person name="Zhang T."/>
            <person name="Gao T."/>
            <person name="Zhang H."/>
        </authorList>
    </citation>
    <scope>NUCLEOTIDE SEQUENCE</scope>
    <source>
        <strain evidence="1">G02</strain>
    </source>
</reference>
<protein>
    <submittedName>
        <fullName evidence="1">Uncharacterized protein</fullName>
    </submittedName>
</protein>
<accession>A0AAW2PXG8</accession>
<dbReference type="EMBL" id="JACGWJ010000016">
    <property type="protein sequence ID" value="KAL0360221.1"/>
    <property type="molecule type" value="Genomic_DNA"/>
</dbReference>
<reference evidence="1" key="1">
    <citation type="submission" date="2020-06" db="EMBL/GenBank/DDBJ databases">
        <authorList>
            <person name="Li T."/>
            <person name="Hu X."/>
            <person name="Zhang T."/>
            <person name="Song X."/>
            <person name="Zhang H."/>
            <person name="Dai N."/>
            <person name="Sheng W."/>
            <person name="Hou X."/>
            <person name="Wei L."/>
        </authorList>
    </citation>
    <scope>NUCLEOTIDE SEQUENCE</scope>
    <source>
        <strain evidence="1">G02</strain>
        <tissue evidence="1">Leaf</tissue>
    </source>
</reference>
<organism evidence="1">
    <name type="scientific">Sesamum radiatum</name>
    <name type="common">Black benniseed</name>
    <dbReference type="NCBI Taxonomy" id="300843"/>
    <lineage>
        <taxon>Eukaryota</taxon>
        <taxon>Viridiplantae</taxon>
        <taxon>Streptophyta</taxon>
        <taxon>Embryophyta</taxon>
        <taxon>Tracheophyta</taxon>
        <taxon>Spermatophyta</taxon>
        <taxon>Magnoliopsida</taxon>
        <taxon>eudicotyledons</taxon>
        <taxon>Gunneridae</taxon>
        <taxon>Pentapetalae</taxon>
        <taxon>asterids</taxon>
        <taxon>lamiids</taxon>
        <taxon>Lamiales</taxon>
        <taxon>Pedaliaceae</taxon>
        <taxon>Sesamum</taxon>
    </lineage>
</organism>